<keyword evidence="6 13" id="KW-0808">Transferase</keyword>
<dbReference type="PROSITE" id="PS50885">
    <property type="entry name" value="HAMP"/>
    <property type="match status" value="1"/>
</dbReference>
<dbReference type="AlphaFoldDB" id="Q0VRN7"/>
<keyword evidence="10" id="KW-0472">Membrane</keyword>
<dbReference type="RefSeq" id="WP_011587998.1">
    <property type="nucleotide sequence ID" value="NC_008260.1"/>
</dbReference>
<evidence type="ECO:0000256" key="8">
    <source>
        <dbReference type="ARBA" id="ARBA00022777"/>
    </source>
</evidence>
<evidence type="ECO:0000256" key="2">
    <source>
        <dbReference type="ARBA" id="ARBA00004651"/>
    </source>
</evidence>
<evidence type="ECO:0000259" key="12">
    <source>
        <dbReference type="PROSITE" id="PS50885"/>
    </source>
</evidence>
<sequence>MNSIFLRLYGGLLLALCLIGAITYGAVELVNSYRSDLYREKMARGTFFLMAEGYQHYEVGDRDRWSQVLSKLFSAEIALLSSDDLALGYRERLHLEDGLVVMRLNDDAGYADVLFQLPGEDVYINTRMTKVSEQQARATAVLILHYLSHFQESEWDQALTTLQRQFGYPLTLLQRDDVSLDDEQEQRLGRREVVIALDDSTRNDSSIRIYAPVAQTDKLLVLGPLSLFDRFPIELLLIAGITSLLAVALATYLQVSPLQRRLKRLDKAVSQLGSGDLGAYANIEGSDAIGQVAATFNGMTAHIRRLIESQREMTRAVSHELRTPVARLRFGLEMLADIESAERRREKLNAMDQDIEQLDQLIDEILTYARLEQGTPNIEFKPVVIGELCEQLRDELETIRDETVITVNNACPTLKVEAEERYLHRVLQNLVTNALRYAKSHIVMRVEESDDLVFIHVDDDGPGIPEHERERVFKPFARLDKSRHRASGGYGLGLSIVKRIVDWHGGGICVDESPQGGARFTVTLPKDQQGQHVLGRVNELH</sequence>
<dbReference type="Gene3D" id="3.30.565.10">
    <property type="entry name" value="Histidine kinase-like ATPase, C-terminal domain"/>
    <property type="match status" value="1"/>
</dbReference>
<evidence type="ECO:0000256" key="4">
    <source>
        <dbReference type="ARBA" id="ARBA00022475"/>
    </source>
</evidence>
<keyword evidence="5" id="KW-0597">Phosphoprotein</keyword>
<dbReference type="Gene3D" id="6.10.340.10">
    <property type="match status" value="1"/>
</dbReference>
<reference evidence="13 14" key="1">
    <citation type="journal article" date="2006" name="Nat. Biotechnol.">
        <title>Genome sequence of the ubiquitous hydrocarbon-degrading marine bacterium Alcanivorax borkumensis.</title>
        <authorList>
            <person name="Schneiker S."/>
            <person name="Martins dos Santos V.A.P."/>
            <person name="Bartels D."/>
            <person name="Bekel T."/>
            <person name="Brecht M."/>
            <person name="Buhrmester J."/>
            <person name="Chernikova T.N."/>
            <person name="Denaro R."/>
            <person name="Ferrer M."/>
            <person name="Gertler C."/>
            <person name="Goesmann A."/>
            <person name="Golyshina O.V."/>
            <person name="Kaminski F."/>
            <person name="Khachane A.N."/>
            <person name="Lang S."/>
            <person name="Linke B."/>
            <person name="McHardy A.C."/>
            <person name="Meyer F."/>
            <person name="Nechitaylo T."/>
            <person name="Puehler A."/>
            <person name="Regenhardt D."/>
            <person name="Rupp O."/>
            <person name="Sabirova J.S."/>
            <person name="Selbitschka W."/>
            <person name="Yakimov M.M."/>
            <person name="Timmis K.N."/>
            <person name="Vorhoelter F.-J."/>
            <person name="Weidner S."/>
            <person name="Kaiser O."/>
            <person name="Golyshin P.N."/>
        </authorList>
    </citation>
    <scope>NUCLEOTIDE SEQUENCE [LARGE SCALE GENOMIC DNA]</scope>
    <source>
        <strain evidence="14">ATCC 700651 / DSM 11573 / NCIMB 13689 / SK2</strain>
    </source>
</reference>
<dbReference type="PANTHER" id="PTHR44936">
    <property type="entry name" value="SENSOR PROTEIN CREC"/>
    <property type="match status" value="1"/>
</dbReference>
<dbReference type="InterPro" id="IPR003661">
    <property type="entry name" value="HisK_dim/P_dom"/>
</dbReference>
<dbReference type="InterPro" id="IPR036097">
    <property type="entry name" value="HisK_dim/P_sf"/>
</dbReference>
<dbReference type="SMART" id="SM00388">
    <property type="entry name" value="HisKA"/>
    <property type="match status" value="1"/>
</dbReference>
<keyword evidence="10" id="KW-1133">Transmembrane helix</keyword>
<dbReference type="Pfam" id="PF02518">
    <property type="entry name" value="HATPase_c"/>
    <property type="match status" value="1"/>
</dbReference>
<dbReference type="PROSITE" id="PS50109">
    <property type="entry name" value="HIS_KIN"/>
    <property type="match status" value="1"/>
</dbReference>
<dbReference type="KEGG" id="abo:ABO_0713"/>
<evidence type="ECO:0000256" key="1">
    <source>
        <dbReference type="ARBA" id="ARBA00000085"/>
    </source>
</evidence>
<comment type="catalytic activity">
    <reaction evidence="1">
        <text>ATP + protein L-histidine = ADP + protein N-phospho-L-histidine.</text>
        <dbReference type="EC" id="2.7.13.3"/>
    </reaction>
</comment>
<keyword evidence="4" id="KW-1003">Cell membrane</keyword>
<protein>
    <recommendedName>
        <fullName evidence="3">histidine kinase</fullName>
        <ecNumber evidence="3">2.7.13.3</ecNumber>
    </recommendedName>
</protein>
<dbReference type="SUPFAM" id="SSF158472">
    <property type="entry name" value="HAMP domain-like"/>
    <property type="match status" value="1"/>
</dbReference>
<dbReference type="EMBL" id="AM286690">
    <property type="protein sequence ID" value="CAL16161.1"/>
    <property type="molecule type" value="Genomic_DNA"/>
</dbReference>
<evidence type="ECO:0000256" key="10">
    <source>
        <dbReference type="SAM" id="Phobius"/>
    </source>
</evidence>
<dbReference type="SUPFAM" id="SSF55874">
    <property type="entry name" value="ATPase domain of HSP90 chaperone/DNA topoisomerase II/histidine kinase"/>
    <property type="match status" value="1"/>
</dbReference>
<keyword evidence="7" id="KW-0547">Nucleotide-binding</keyword>
<evidence type="ECO:0000256" key="7">
    <source>
        <dbReference type="ARBA" id="ARBA00022741"/>
    </source>
</evidence>
<proteinExistence type="predicted"/>
<evidence type="ECO:0000313" key="13">
    <source>
        <dbReference type="EMBL" id="CAL16161.1"/>
    </source>
</evidence>
<dbReference type="InterPro" id="IPR050980">
    <property type="entry name" value="2C_sensor_his_kinase"/>
</dbReference>
<feature type="transmembrane region" description="Helical" evidence="10">
    <location>
        <begin position="235"/>
        <end position="255"/>
    </location>
</feature>
<evidence type="ECO:0000256" key="3">
    <source>
        <dbReference type="ARBA" id="ARBA00012438"/>
    </source>
</evidence>
<feature type="domain" description="HAMP" evidence="12">
    <location>
        <begin position="256"/>
        <end position="308"/>
    </location>
</feature>
<keyword evidence="9" id="KW-0067">ATP-binding</keyword>
<keyword evidence="14" id="KW-1185">Reference proteome</keyword>
<dbReference type="CDD" id="cd00082">
    <property type="entry name" value="HisKA"/>
    <property type="match status" value="1"/>
</dbReference>
<accession>Q0VRN7</accession>
<dbReference type="FunFam" id="3.30.565.10:FF:000006">
    <property type="entry name" value="Sensor histidine kinase WalK"/>
    <property type="match status" value="1"/>
</dbReference>
<dbReference type="SUPFAM" id="SSF47384">
    <property type="entry name" value="Homodimeric domain of signal transducing histidine kinase"/>
    <property type="match status" value="1"/>
</dbReference>
<dbReference type="SMART" id="SM00304">
    <property type="entry name" value="HAMP"/>
    <property type="match status" value="1"/>
</dbReference>
<dbReference type="GO" id="GO:0005886">
    <property type="term" value="C:plasma membrane"/>
    <property type="evidence" value="ECO:0007669"/>
    <property type="project" value="UniProtKB-SubCell"/>
</dbReference>
<dbReference type="CDD" id="cd06225">
    <property type="entry name" value="HAMP"/>
    <property type="match status" value="1"/>
</dbReference>
<dbReference type="InterPro" id="IPR004358">
    <property type="entry name" value="Sig_transdc_His_kin-like_C"/>
</dbReference>
<feature type="domain" description="Histidine kinase" evidence="11">
    <location>
        <begin position="316"/>
        <end position="528"/>
    </location>
</feature>
<dbReference type="InterPro" id="IPR005467">
    <property type="entry name" value="His_kinase_dom"/>
</dbReference>
<dbReference type="InterPro" id="IPR036890">
    <property type="entry name" value="HATPase_C_sf"/>
</dbReference>
<dbReference type="InterPro" id="IPR003594">
    <property type="entry name" value="HATPase_dom"/>
</dbReference>
<dbReference type="HOGENOM" id="CLU_000445_89_27_6"/>
<dbReference type="GO" id="GO:0005524">
    <property type="term" value="F:ATP binding"/>
    <property type="evidence" value="ECO:0007669"/>
    <property type="project" value="UniProtKB-KW"/>
</dbReference>
<dbReference type="GO" id="GO:0000155">
    <property type="term" value="F:phosphorelay sensor kinase activity"/>
    <property type="evidence" value="ECO:0007669"/>
    <property type="project" value="InterPro"/>
</dbReference>
<comment type="subcellular location">
    <subcellularLocation>
        <location evidence="2">Cell membrane</location>
        <topology evidence="2">Multi-pass membrane protein</topology>
    </subcellularLocation>
</comment>
<evidence type="ECO:0000313" key="14">
    <source>
        <dbReference type="Proteomes" id="UP000008871"/>
    </source>
</evidence>
<evidence type="ECO:0000259" key="11">
    <source>
        <dbReference type="PROSITE" id="PS50109"/>
    </source>
</evidence>
<keyword evidence="8 13" id="KW-0418">Kinase</keyword>
<evidence type="ECO:0000256" key="6">
    <source>
        <dbReference type="ARBA" id="ARBA00022679"/>
    </source>
</evidence>
<dbReference type="STRING" id="393595.ABO_0713"/>
<dbReference type="Gene3D" id="1.10.287.130">
    <property type="match status" value="1"/>
</dbReference>
<dbReference type="PANTHER" id="PTHR44936:SF10">
    <property type="entry name" value="SENSOR PROTEIN RSTB"/>
    <property type="match status" value="1"/>
</dbReference>
<dbReference type="OrthoDB" id="9804645at2"/>
<evidence type="ECO:0000256" key="5">
    <source>
        <dbReference type="ARBA" id="ARBA00022553"/>
    </source>
</evidence>
<evidence type="ECO:0000256" key="9">
    <source>
        <dbReference type="ARBA" id="ARBA00022840"/>
    </source>
</evidence>
<gene>
    <name evidence="13" type="primary">rstB</name>
    <name evidence="13" type="ordered locus">ABO_0713</name>
</gene>
<organism evidence="13 14">
    <name type="scientific">Alcanivorax borkumensis (strain ATCC 700651 / DSM 11573 / NCIMB 13689 / SK2)</name>
    <dbReference type="NCBI Taxonomy" id="393595"/>
    <lineage>
        <taxon>Bacteria</taxon>
        <taxon>Pseudomonadati</taxon>
        <taxon>Pseudomonadota</taxon>
        <taxon>Gammaproteobacteria</taxon>
        <taxon>Oceanospirillales</taxon>
        <taxon>Alcanivoracaceae</taxon>
        <taxon>Alcanivorax</taxon>
    </lineage>
</organism>
<dbReference type="eggNOG" id="COG2205">
    <property type="taxonomic scope" value="Bacteria"/>
</dbReference>
<dbReference type="Proteomes" id="UP000008871">
    <property type="component" value="Chromosome"/>
</dbReference>
<dbReference type="Pfam" id="PF00512">
    <property type="entry name" value="HisKA"/>
    <property type="match status" value="1"/>
</dbReference>
<name>Q0VRN7_ALCBS</name>
<dbReference type="PRINTS" id="PR00344">
    <property type="entry name" value="BCTRLSENSOR"/>
</dbReference>
<keyword evidence="10" id="KW-0812">Transmembrane</keyword>
<dbReference type="InterPro" id="IPR003660">
    <property type="entry name" value="HAMP_dom"/>
</dbReference>
<dbReference type="SMART" id="SM00387">
    <property type="entry name" value="HATPase_c"/>
    <property type="match status" value="1"/>
</dbReference>
<dbReference type="EC" id="2.7.13.3" evidence="3"/>